<feature type="compositionally biased region" description="Basic residues" evidence="2">
    <location>
        <begin position="321"/>
        <end position="335"/>
    </location>
</feature>
<dbReference type="RefSeq" id="WP_169415649.1">
    <property type="nucleotide sequence ID" value="NZ_JAAXKZ010000145.1"/>
</dbReference>
<feature type="region of interest" description="Disordered" evidence="2">
    <location>
        <begin position="299"/>
        <end position="335"/>
    </location>
</feature>
<dbReference type="SUPFAM" id="SSF52402">
    <property type="entry name" value="Adenine nucleotide alpha hydrolases-like"/>
    <property type="match status" value="2"/>
</dbReference>
<dbReference type="EMBL" id="JAAXKZ010000145">
    <property type="protein sequence ID" value="NMH94979.1"/>
    <property type="molecule type" value="Genomic_DNA"/>
</dbReference>
<evidence type="ECO:0000313" key="4">
    <source>
        <dbReference type="EMBL" id="NMH94979.1"/>
    </source>
</evidence>
<evidence type="ECO:0000313" key="5">
    <source>
        <dbReference type="Proteomes" id="UP000586918"/>
    </source>
</evidence>
<organism evidence="4 5">
    <name type="scientific">Pseudonocardia bannensis</name>
    <dbReference type="NCBI Taxonomy" id="630973"/>
    <lineage>
        <taxon>Bacteria</taxon>
        <taxon>Bacillati</taxon>
        <taxon>Actinomycetota</taxon>
        <taxon>Actinomycetes</taxon>
        <taxon>Pseudonocardiales</taxon>
        <taxon>Pseudonocardiaceae</taxon>
        <taxon>Pseudonocardia</taxon>
    </lineage>
</organism>
<dbReference type="Gene3D" id="3.40.50.620">
    <property type="entry name" value="HUPs"/>
    <property type="match status" value="2"/>
</dbReference>
<dbReference type="AlphaFoldDB" id="A0A848DR51"/>
<evidence type="ECO:0000256" key="1">
    <source>
        <dbReference type="ARBA" id="ARBA00008791"/>
    </source>
</evidence>
<dbReference type="PANTHER" id="PTHR46268:SF6">
    <property type="entry name" value="UNIVERSAL STRESS PROTEIN UP12"/>
    <property type="match status" value="1"/>
</dbReference>
<comment type="caution">
    <text evidence="4">The sequence shown here is derived from an EMBL/GenBank/DDBJ whole genome shotgun (WGS) entry which is preliminary data.</text>
</comment>
<feature type="compositionally biased region" description="Basic and acidic residues" evidence="2">
    <location>
        <begin position="309"/>
        <end position="320"/>
    </location>
</feature>
<evidence type="ECO:0000256" key="2">
    <source>
        <dbReference type="SAM" id="MobiDB-lite"/>
    </source>
</evidence>
<dbReference type="Pfam" id="PF00582">
    <property type="entry name" value="Usp"/>
    <property type="match status" value="2"/>
</dbReference>
<feature type="domain" description="UspA" evidence="3">
    <location>
        <begin position="157"/>
        <end position="291"/>
    </location>
</feature>
<reference evidence="4 5" key="1">
    <citation type="submission" date="2020-04" db="EMBL/GenBank/DDBJ databases">
        <authorList>
            <person name="Klaysubun C."/>
            <person name="Duangmal K."/>
            <person name="Lipun K."/>
        </authorList>
    </citation>
    <scope>NUCLEOTIDE SEQUENCE [LARGE SCALE GENOMIC DNA]</scope>
    <source>
        <strain evidence="4 5">DSM 45300</strain>
    </source>
</reference>
<comment type="similarity">
    <text evidence="1">Belongs to the universal stress protein A family.</text>
</comment>
<accession>A0A848DR51</accession>
<dbReference type="InterPro" id="IPR006015">
    <property type="entry name" value="Universal_stress_UspA"/>
</dbReference>
<sequence length="335" mass="34948">MSPGRGRAPVVVAIDDAGSADDAVDWASAEAATRGCPLRVVHAVNPPLPADPYGVIPPLDSLLTARMRAESILREAVARARSVASDLEVSARLRLGTPARAVLDEAAGARLLVLGNRGPRGLLARSVSIQIAAHACCPVVVIRPPQGAGDPGWSPPRVVVGVDAASSCTPAVGFAFQAARQRGVPLAAVHAWTPDRPADLEAISGPPAMAEVLAGRILERALDRWRSEFAGVPVVTTLVRGDPAHALVAESRGAALLVVGSRGRGHVLAAMLGSVSRSVLRHGHSPLAIIRHDSALTAQPPAGRVADSVPERDQVSDHDKGPRRRSTSRNRRWPA</sequence>
<dbReference type="InterPro" id="IPR014729">
    <property type="entry name" value="Rossmann-like_a/b/a_fold"/>
</dbReference>
<evidence type="ECO:0000259" key="3">
    <source>
        <dbReference type="Pfam" id="PF00582"/>
    </source>
</evidence>
<keyword evidence="5" id="KW-1185">Reference proteome</keyword>
<dbReference type="Proteomes" id="UP000586918">
    <property type="component" value="Unassembled WGS sequence"/>
</dbReference>
<gene>
    <name evidence="4" type="ORF">HF519_26125</name>
</gene>
<dbReference type="PANTHER" id="PTHR46268">
    <property type="entry name" value="STRESS RESPONSE PROTEIN NHAX"/>
    <property type="match status" value="1"/>
</dbReference>
<feature type="domain" description="UspA" evidence="3">
    <location>
        <begin position="9"/>
        <end position="143"/>
    </location>
</feature>
<dbReference type="PRINTS" id="PR01438">
    <property type="entry name" value="UNVRSLSTRESS"/>
</dbReference>
<proteinExistence type="inferred from homology"/>
<protein>
    <submittedName>
        <fullName evidence="4">Universal stress protein</fullName>
    </submittedName>
</protein>
<dbReference type="InterPro" id="IPR006016">
    <property type="entry name" value="UspA"/>
</dbReference>
<name>A0A848DR51_9PSEU</name>